<keyword evidence="4" id="KW-1185">Reference proteome</keyword>
<accession>W9CS83</accession>
<evidence type="ECO:0000256" key="1">
    <source>
        <dbReference type="SAM" id="MobiDB-lite"/>
    </source>
</evidence>
<dbReference type="AlphaFoldDB" id="W9CS83"/>
<feature type="domain" description="DUF7924" evidence="2">
    <location>
        <begin position="140"/>
        <end position="367"/>
    </location>
</feature>
<evidence type="ECO:0000259" key="2">
    <source>
        <dbReference type="Pfam" id="PF25545"/>
    </source>
</evidence>
<gene>
    <name evidence="3" type="ORF">SBOR_2128</name>
</gene>
<dbReference type="OrthoDB" id="5132737at2759"/>
<proteinExistence type="predicted"/>
<dbReference type="PANTHER" id="PTHR42470:SF2">
    <property type="match status" value="1"/>
</dbReference>
<sequence>MTSRQVSILQDQGKRASTVGLEEMPHPQPFRIRRSRIEKENESDHKAKPPPFPLLVLFLWKCGSASPTSSSIVTPSDQRPRELKSAAYLHPIYTKILAIKGSFLKESDLGITDTSKILCRTLLEAEQSIPQDTLFRDDRFLAACESINERNEAMIVRDISPLICPSAQFLRIYGAKHLKPLYESANEGWNSAIPFYGPRPQPDYSVGFNLFAFTDIQREKLKPFVGELTDVYTSCLMATWQICFPFLTSEVKCGIGALEVADRQNAHSMTLAVRGIVELFKLVKREKELHREILAFSISHDDKSVRIYGHYPIIDEKSGNTTFCRHMIRDFGFSDLDGKEKWTAYKFTKNIYDLWMPTHLERICSIIDDLPSDINFDVSQGSESHNLFEEASYNALSLEEADSQLSSIGSRDATPDIVLSQRVGEEAFKRPK</sequence>
<reference evidence="3 4" key="1">
    <citation type="journal article" date="2014" name="Genome Announc.">
        <title>Draft genome sequence of Sclerotinia borealis, a psychrophilic plant pathogenic fungus.</title>
        <authorList>
            <person name="Mardanov A.V."/>
            <person name="Beletsky A.V."/>
            <person name="Kadnikov V.V."/>
            <person name="Ignatov A.N."/>
            <person name="Ravin N.V."/>
        </authorList>
    </citation>
    <scope>NUCLEOTIDE SEQUENCE [LARGE SCALE GENOMIC DNA]</scope>
    <source>
        <strain evidence="4">F-4157</strain>
    </source>
</reference>
<feature type="compositionally biased region" description="Polar residues" evidence="1">
    <location>
        <begin position="1"/>
        <end position="10"/>
    </location>
</feature>
<dbReference type="HOGENOM" id="CLU_025457_0_1_1"/>
<evidence type="ECO:0000313" key="4">
    <source>
        <dbReference type="Proteomes" id="UP000019487"/>
    </source>
</evidence>
<dbReference type="Proteomes" id="UP000019487">
    <property type="component" value="Unassembled WGS sequence"/>
</dbReference>
<organism evidence="3 4">
    <name type="scientific">Sclerotinia borealis (strain F-4128)</name>
    <dbReference type="NCBI Taxonomy" id="1432307"/>
    <lineage>
        <taxon>Eukaryota</taxon>
        <taxon>Fungi</taxon>
        <taxon>Dikarya</taxon>
        <taxon>Ascomycota</taxon>
        <taxon>Pezizomycotina</taxon>
        <taxon>Leotiomycetes</taxon>
        <taxon>Helotiales</taxon>
        <taxon>Sclerotiniaceae</taxon>
        <taxon>Sclerotinia</taxon>
    </lineage>
</organism>
<dbReference type="InterPro" id="IPR057684">
    <property type="entry name" value="DUF7924"/>
</dbReference>
<dbReference type="Pfam" id="PF25545">
    <property type="entry name" value="DUF7924"/>
    <property type="match status" value="1"/>
</dbReference>
<dbReference type="STRING" id="1432307.W9CS83"/>
<name>W9CS83_SCLBF</name>
<evidence type="ECO:0000313" key="3">
    <source>
        <dbReference type="EMBL" id="ESZ97439.1"/>
    </source>
</evidence>
<feature type="region of interest" description="Disordered" evidence="1">
    <location>
        <begin position="1"/>
        <end position="32"/>
    </location>
</feature>
<protein>
    <recommendedName>
        <fullName evidence="2">DUF7924 domain-containing protein</fullName>
    </recommendedName>
</protein>
<dbReference type="EMBL" id="AYSA01000085">
    <property type="protein sequence ID" value="ESZ97439.1"/>
    <property type="molecule type" value="Genomic_DNA"/>
</dbReference>
<comment type="caution">
    <text evidence="3">The sequence shown here is derived from an EMBL/GenBank/DDBJ whole genome shotgun (WGS) entry which is preliminary data.</text>
</comment>
<dbReference type="PANTHER" id="PTHR42470">
    <property type="entry name" value="VAST DOMAIN-CONTAINING PROTEIN"/>
    <property type="match status" value="1"/>
</dbReference>